<feature type="region of interest" description="Disordered" evidence="2">
    <location>
        <begin position="885"/>
        <end position="950"/>
    </location>
</feature>
<feature type="compositionally biased region" description="Polar residues" evidence="2">
    <location>
        <begin position="758"/>
        <end position="776"/>
    </location>
</feature>
<feature type="coiled-coil region" evidence="1">
    <location>
        <begin position="304"/>
        <end position="331"/>
    </location>
</feature>
<keyword evidence="4" id="KW-1185">Reference proteome</keyword>
<feature type="compositionally biased region" description="Low complexity" evidence="2">
    <location>
        <begin position="805"/>
        <end position="814"/>
    </location>
</feature>
<dbReference type="KEGG" id="ssao:94302256"/>
<comment type="caution">
    <text evidence="3">The sequence shown here is derived from an EMBL/GenBank/DDBJ whole genome shotgun (WGS) entry which is preliminary data.</text>
</comment>
<proteinExistence type="predicted"/>
<feature type="coiled-coil region" evidence="1">
    <location>
        <begin position="595"/>
        <end position="622"/>
    </location>
</feature>
<reference evidence="3 4" key="1">
    <citation type="journal article" date="2014" name="PLoS Genet.">
        <title>The Genome of Spironucleus salmonicida Highlights a Fish Pathogen Adapted to Fluctuating Environments.</title>
        <authorList>
            <person name="Xu F."/>
            <person name="Jerlstrom-Hultqvist J."/>
            <person name="Einarsson E."/>
            <person name="Astvaldsson A."/>
            <person name="Svard S.G."/>
            <person name="Andersson J.O."/>
        </authorList>
    </citation>
    <scope>NUCLEOTIDE SEQUENCE [LARGE SCALE GENOMIC DNA]</scope>
    <source>
        <strain evidence="3 4">ATCC 50377</strain>
    </source>
</reference>
<organism evidence="3 4">
    <name type="scientific">Spironucleus salmonicida</name>
    <dbReference type="NCBI Taxonomy" id="348837"/>
    <lineage>
        <taxon>Eukaryota</taxon>
        <taxon>Metamonada</taxon>
        <taxon>Diplomonadida</taxon>
        <taxon>Hexamitidae</taxon>
        <taxon>Hexamitinae</taxon>
        <taxon>Spironucleus</taxon>
    </lineage>
</organism>
<gene>
    <name evidence="3" type="ORF">SS50377_28233</name>
</gene>
<feature type="coiled-coil region" evidence="1">
    <location>
        <begin position="139"/>
        <end position="229"/>
    </location>
</feature>
<feature type="region of interest" description="Disordered" evidence="2">
    <location>
        <begin position="730"/>
        <end position="776"/>
    </location>
</feature>
<keyword evidence="1" id="KW-0175">Coiled coil</keyword>
<evidence type="ECO:0000256" key="1">
    <source>
        <dbReference type="SAM" id="Coils"/>
    </source>
</evidence>
<evidence type="ECO:0000256" key="2">
    <source>
        <dbReference type="SAM" id="MobiDB-lite"/>
    </source>
</evidence>
<dbReference type="EMBL" id="AUWU02000008">
    <property type="protein sequence ID" value="KAH0570258.1"/>
    <property type="molecule type" value="Genomic_DNA"/>
</dbReference>
<sequence>MMYQMIINDKLIIVLSNYYTIIIHIIKMEITQNSQSVSRLQSRAEDGRSLRTQSSQYRQLFSDKLHNDTKTQTFLTFLEQSNNIFNLQQSEGVSGIELYVNAAAQALNSLEQYDSQATLIVSQVIDFLVTDDKLRPKEIIQLKDNVSSLSEEMKVIQNDLEEAVAKKEFFKAESDLYKFRLVSAEDELYKVQLDYESLLKEQNGYVDQINKLQQEKIQIQQDTQHSKQQFNKSAQRQTQLVGDMTMIRSKLENANAELSSRDIKIIQLNETIQKNLKMHLSLENQIQVEVDKRKTQDTKRIEQVQVLQNQILELQLQINDLQLNISKKDSQLNSQNGQIQFQQQQIYTLQQQKSKNSGLARQVNESQFSSSNLSRQMSFLKRDTSVSSLEQQQQQLDNVKGQSRNASVQVIQFYDDHHNFFKIGDFQELEEQPSKLFDIARKQEKQINLTELSEQEEEQVQQIFESQNLEFDQIFSKFTNNPMIIELKQSLQENYVSVNVLNDLKARDQLLAQKYQKYKNMYTQLKMETDLQKLKAKQDQIQKTVMDLDQLIHNSRKMSSDSQGDLLLLINDLKQQNLLLMKKNENKFNIYTHVVNSMKTVAKQFQDELLKANDESQDIDRKQLVSHLLQAANSQLIKTVTSFEDIPDIDRINLENFTKSLLPDLRTSPEIMTTRSSSNKIKTNRLSTSRNMDTVEHIANSKQVVTYTDATIQCELIIQNQPQNILENVSAKQSTKDTTLKSGKKQGLPPQLKDNKSGKNSSTNLTKNQSNSQINTSQVQGVDFGVQINTGIIIQDRINISVGRSGSISQSQSSLHQNQAGDLATSLGDRPVIDSQQMSFINNDSKDPDNILNLENFIGVFSNTEVQTEPVLLIIQLNEQQQHLSQDVANSQQTDQQNSSYSNSNKLNSNTSTSNLNINKPLSKTNTPITKSRNDKNQSNSYSQKPATSQFNIDSCPYEMRNLILAIAKKDPSQLLQASIPPVIITTEVQTDICELLSEMNQKQQQDEQQQTTFIPIDTENTEHIVTQLCVRCQQQLLDELNIQEEDVLQYELRGEKIDEQAVLTNTNSSNNLKNSLMQSFIKQKNEQDKLKQEIERLKLQNNNQPGNLQYEPYKQQIFSEVKSSGIQVSIQGVNIETQYVDPFQLQAKLSKKVSKLLKSSSRLQDSSPNFQSSAVQQQVSLQEEEKSIKGLLIQINKPQFDNLDAKLLLQKQDKLDDITVVKLNATQLFPNQDPIDTQRAKIEQQIKAGIKQRLPSIETEIFINTDHFMDTNVEFEEQIEFESADYDVQDIKPVTPQYVKPLEQKIRTEKSSIELKIEKVQQEALQKQQLIKDYQKDNQITKKPIIDIIKLKKQQQDVIKNKQDIAYQEFELKLQKEAEKVKLERDQEKKFLEQDYEIKLQAIQELDIQRQQNTNKYYDVDSPQFVIKKSQSPNKLLEHEQLIAQNKPQSLDYERSLQYNMKRNIYKTTDQAEPDCSVLISYSKKQLQDLKQQIFDKQQYKNIQFKINLEKAPKPTTYQLENNRFISPYEAALNYRRQLKKLINKQREVQKLVKYDQIASSQKQRVDRYEGTEAVKMMSNQMDMFVQNQTYQQNQKQIKLLQQTSMFKEQIMKNIFTLSKVIKNLQIISSFDSMIMDNNIQNLITANITISQLSFEQVRTIQKLDINDSVTYICKFDSLKEIIDLNLCAQKQMTKVLQFDSDKNVSFVQLPPDIQIKPEQWIIKFIRQMFFELDYHIIYNLNQKNSDFTFSKFLAKYILDKFGIKKLASRFLWLIIVNTSYWIQQQSNYYHEIEIFRLFLANILDIDTLIYYKYCRNLYDLDNINPATLTLMQATKPQVLDKHQIIQKSKQLFINDQKSFSVFSSKSTNSIHFSLLILVAYFSEKRTSSSQQIIKLFKNSTNQDNISINLAHQILSKIFPQVTINLIEILTNGRDINMQMFCQIFETFQSVNHSDSLIREIKNRLNQADQIIIHNKLQSNMLEEMRNSVLILLQQKKFLAAMISSTNYLQYTEKEVMTQKE</sequence>
<feature type="coiled-coil region" evidence="1">
    <location>
        <begin position="1304"/>
        <end position="1338"/>
    </location>
</feature>
<accession>A0A9P8LLB9</accession>
<evidence type="ECO:0000313" key="3">
    <source>
        <dbReference type="EMBL" id="KAH0570258.1"/>
    </source>
</evidence>
<protein>
    <submittedName>
        <fullName evidence="3">Uncharacterized protein</fullName>
    </submittedName>
</protein>
<feature type="compositionally biased region" description="Polar residues" evidence="2">
    <location>
        <begin position="918"/>
        <end position="950"/>
    </location>
</feature>
<dbReference type="Proteomes" id="UP000018208">
    <property type="component" value="Unassembled WGS sequence"/>
</dbReference>
<dbReference type="RefSeq" id="XP_067761031.1">
    <property type="nucleotide sequence ID" value="XM_067912009.1"/>
</dbReference>
<dbReference type="GeneID" id="94302256"/>
<feature type="region of interest" description="Disordered" evidence="2">
    <location>
        <begin position="805"/>
        <end position="827"/>
    </location>
</feature>
<feature type="compositionally biased region" description="Low complexity" evidence="2">
    <location>
        <begin position="890"/>
        <end position="917"/>
    </location>
</feature>
<evidence type="ECO:0000313" key="4">
    <source>
        <dbReference type="Proteomes" id="UP000018208"/>
    </source>
</evidence>
<name>A0A9P8LLB9_9EUKA</name>